<dbReference type="GO" id="GO:0008270">
    <property type="term" value="F:zinc ion binding"/>
    <property type="evidence" value="ECO:0007669"/>
    <property type="project" value="TreeGrafter"/>
</dbReference>
<gene>
    <name evidence="6" type="ORF">KL86CLO1_12291</name>
</gene>
<dbReference type="PANTHER" id="PTHR11271:SF6">
    <property type="entry name" value="GUANINE DEAMINASE"/>
    <property type="match status" value="1"/>
</dbReference>
<organism evidence="6">
    <name type="scientific">uncultured Eubacteriales bacterium</name>
    <dbReference type="NCBI Taxonomy" id="172733"/>
    <lineage>
        <taxon>Bacteria</taxon>
        <taxon>Bacillati</taxon>
        <taxon>Bacillota</taxon>
        <taxon>Clostridia</taxon>
        <taxon>Eubacteriales</taxon>
        <taxon>environmental samples</taxon>
    </lineage>
</organism>
<dbReference type="GO" id="GO:0008892">
    <property type="term" value="F:guanine deaminase activity"/>
    <property type="evidence" value="ECO:0007669"/>
    <property type="project" value="TreeGrafter"/>
</dbReference>
<evidence type="ECO:0000256" key="1">
    <source>
        <dbReference type="ARBA" id="ARBA00001947"/>
    </source>
</evidence>
<sequence length="425" mass="46932">MSNTSFILRGDLCWSTSPDQVEAMRNGYLVSVDGVSRGVFQEVPEEYTHLPVADCAGKLIVPGLTDLHVHAPQYAFRGLGMDLELLEWLDTVTFPEEARYAGLDYARAAYRKFVEDLRRGPNTRACIFATLHTPATVLLMDLLEESGLITLVGKVNMDRGSPDNLREESADSSARETLAWLESSADRYTRTGAILTPRFIPSCTDELMTRLGELQREYRLPVQSHLSENAGEVAWVRELCPNSKFYGDAYDQFGLFGGDAPTIMAHCVLSGEAEQELMKVRGVYIAHCPASNMNLSSGVAPAGKYLREGQRIGLGSDIAGGTHGSIFRAMSDAIQASKLRWRLQDQSIKPLTTAEAFYMGTVGGGSFFGKVGSFEPGYELDAVILDDGRLSTPRELTLTQRLERTIYLSEDRDVVGKFVQGRRVF</sequence>
<evidence type="ECO:0000256" key="4">
    <source>
        <dbReference type="ARBA" id="ARBA00022833"/>
    </source>
</evidence>
<dbReference type="GO" id="GO:0005829">
    <property type="term" value="C:cytosol"/>
    <property type="evidence" value="ECO:0007669"/>
    <property type="project" value="TreeGrafter"/>
</dbReference>
<keyword evidence="3" id="KW-0378">Hydrolase</keyword>
<dbReference type="InterPro" id="IPR006680">
    <property type="entry name" value="Amidohydro-rel"/>
</dbReference>
<dbReference type="Pfam" id="PF01979">
    <property type="entry name" value="Amidohydro_1"/>
    <property type="match status" value="1"/>
</dbReference>
<evidence type="ECO:0000256" key="2">
    <source>
        <dbReference type="ARBA" id="ARBA00022723"/>
    </source>
</evidence>
<dbReference type="GO" id="GO:0046098">
    <property type="term" value="P:guanine metabolic process"/>
    <property type="evidence" value="ECO:0007669"/>
    <property type="project" value="TreeGrafter"/>
</dbReference>
<dbReference type="SUPFAM" id="SSF51556">
    <property type="entry name" value="Metallo-dependent hydrolases"/>
    <property type="match status" value="1"/>
</dbReference>
<dbReference type="SUPFAM" id="SSF51338">
    <property type="entry name" value="Composite domain of metallo-dependent hydrolases"/>
    <property type="match status" value="1"/>
</dbReference>
<keyword evidence="2" id="KW-0479">Metal-binding</keyword>
<comment type="cofactor">
    <cofactor evidence="1">
        <name>Zn(2+)</name>
        <dbReference type="ChEBI" id="CHEBI:29105"/>
    </cofactor>
</comment>
<dbReference type="InterPro" id="IPR051607">
    <property type="entry name" value="Metallo-dep_hydrolases"/>
</dbReference>
<proteinExistence type="predicted"/>
<keyword evidence="4" id="KW-0862">Zinc</keyword>
<reference evidence="6" key="1">
    <citation type="submission" date="2016-04" db="EMBL/GenBank/DDBJ databases">
        <authorList>
            <person name="Evans L.H."/>
            <person name="Alamgir A."/>
            <person name="Owens N."/>
            <person name="Weber N.D."/>
            <person name="Virtaneva K."/>
            <person name="Barbian K."/>
            <person name="Babar A."/>
            <person name="Rosenke K."/>
        </authorList>
    </citation>
    <scope>NUCLEOTIDE SEQUENCE</scope>
    <source>
        <strain evidence="6">86</strain>
    </source>
</reference>
<dbReference type="EMBL" id="FLUN01000001">
    <property type="protein sequence ID" value="SBW07357.1"/>
    <property type="molecule type" value="Genomic_DNA"/>
</dbReference>
<feature type="domain" description="Amidohydrolase-related" evidence="5">
    <location>
        <begin position="60"/>
        <end position="424"/>
    </location>
</feature>
<dbReference type="AlphaFoldDB" id="A0A212K6V7"/>
<evidence type="ECO:0000259" key="5">
    <source>
        <dbReference type="Pfam" id="PF01979"/>
    </source>
</evidence>
<dbReference type="InterPro" id="IPR011059">
    <property type="entry name" value="Metal-dep_hydrolase_composite"/>
</dbReference>
<name>A0A212K6V7_9FIRM</name>
<evidence type="ECO:0000256" key="3">
    <source>
        <dbReference type="ARBA" id="ARBA00022801"/>
    </source>
</evidence>
<dbReference type="Gene3D" id="2.30.40.10">
    <property type="entry name" value="Urease, subunit C, domain 1"/>
    <property type="match status" value="1"/>
</dbReference>
<dbReference type="InterPro" id="IPR032466">
    <property type="entry name" value="Metal_Hydrolase"/>
</dbReference>
<evidence type="ECO:0000313" key="6">
    <source>
        <dbReference type="EMBL" id="SBW07357.1"/>
    </source>
</evidence>
<accession>A0A212K6V7</accession>
<protein>
    <submittedName>
        <fullName evidence="6">Putative guanine deaminase</fullName>
    </submittedName>
</protein>
<dbReference type="PANTHER" id="PTHR11271">
    <property type="entry name" value="GUANINE DEAMINASE"/>
    <property type="match status" value="1"/>
</dbReference>
<dbReference type="Gene3D" id="3.20.20.140">
    <property type="entry name" value="Metal-dependent hydrolases"/>
    <property type="match status" value="1"/>
</dbReference>